<dbReference type="RefSeq" id="YP_007474672.1">
    <property type="nucleotide sequence ID" value="NC_020319.1"/>
</dbReference>
<reference evidence="1" key="1">
    <citation type="submission" date="2011-10" db="EMBL/GenBank/DDBJ databases">
        <title>High-throughput multiplex sequencing reveals the prospect of chloroplast genomes as a plant super-barcode.</title>
        <authorList>
            <person name="Li X."/>
            <person name="Li Q."/>
            <person name="Lin X."/>
            <person name="Hu Z."/>
            <person name="Chen S."/>
        </authorList>
    </citation>
    <scope>NUCLEOTIDE SEQUENCE</scope>
</reference>
<protein>
    <submittedName>
        <fullName evidence="1">Hypothetical_protein</fullName>
    </submittedName>
</protein>
<dbReference type="EMBL" id="JN867588">
    <property type="protein sequence ID" value="AEX99221.1"/>
    <property type="molecule type" value="Genomic_DNA"/>
</dbReference>
<organism evidence="1">
    <name type="scientific">Cycas revoluta</name>
    <name type="common">Sago palm</name>
    <dbReference type="NCBI Taxonomy" id="3396"/>
    <lineage>
        <taxon>Eukaryota</taxon>
        <taxon>Viridiplantae</taxon>
        <taxon>Streptophyta</taxon>
        <taxon>Embryophyta</taxon>
        <taxon>Tracheophyta</taxon>
        <taxon>Spermatophyta</taxon>
        <taxon>Cycadidae</taxon>
        <taxon>Cycadales</taxon>
        <taxon>Cycadaceae</taxon>
        <taxon>Cycas</taxon>
    </lineage>
</organism>
<gene>
    <name evidence="1" type="primary">orf64a</name>
    <name evidence="1" type="ORF">Cycre_Cp081</name>
</gene>
<dbReference type="GeneID" id="14657510"/>
<dbReference type="AlphaFoldDB" id="L7NP37"/>
<evidence type="ECO:0000313" key="1">
    <source>
        <dbReference type="EMBL" id="AEX99221.1"/>
    </source>
</evidence>
<accession>L7NP37</accession>
<geneLocation type="chloroplast" evidence="1"/>
<sequence>MVNSAAISSIDCSPIVQLYNNSAGTTKNSRCSLFKYQSDYGGKLRYPYTNISSYIQNRRRFLFTKGMQCTVSR</sequence>
<proteinExistence type="predicted"/>
<keyword evidence="1" id="KW-0934">Plastid</keyword>
<keyword evidence="1" id="KW-0150">Chloroplast</keyword>
<name>L7NP37_CYCRE</name>